<dbReference type="AlphaFoldDB" id="A0AAJ1U3I6"/>
<dbReference type="GO" id="GO:0008470">
    <property type="term" value="F:3-methylbutanoyl-CoA dehydrogenase activity"/>
    <property type="evidence" value="ECO:0007669"/>
    <property type="project" value="TreeGrafter"/>
</dbReference>
<comment type="caution">
    <text evidence="5">The sequence shown here is derived from an EMBL/GenBank/DDBJ whole genome shotgun (WGS) entry which is preliminary data.</text>
</comment>
<dbReference type="Proteomes" id="UP001239215">
    <property type="component" value="Unassembled WGS sequence"/>
</dbReference>
<feature type="compositionally biased region" description="Basic and acidic residues" evidence="2">
    <location>
        <begin position="406"/>
        <end position="428"/>
    </location>
</feature>
<dbReference type="RefSeq" id="WP_307201314.1">
    <property type="nucleotide sequence ID" value="NZ_JAUTAN010000001.1"/>
</dbReference>
<dbReference type="Pfam" id="PF02771">
    <property type="entry name" value="Acyl-CoA_dh_N"/>
    <property type="match status" value="1"/>
</dbReference>
<dbReference type="InterPro" id="IPR036250">
    <property type="entry name" value="AcylCo_DH-like_C"/>
</dbReference>
<organism evidence="5 6">
    <name type="scientific">Nocardioides zeae</name>
    <dbReference type="NCBI Taxonomy" id="1457234"/>
    <lineage>
        <taxon>Bacteria</taxon>
        <taxon>Bacillati</taxon>
        <taxon>Actinomycetota</taxon>
        <taxon>Actinomycetes</taxon>
        <taxon>Propionibacteriales</taxon>
        <taxon>Nocardioidaceae</taxon>
        <taxon>Nocardioides</taxon>
    </lineage>
</organism>
<feature type="domain" description="Acyl-CoA dehydrogenase C-terminal" evidence="4">
    <location>
        <begin position="251"/>
        <end position="383"/>
    </location>
</feature>
<keyword evidence="1" id="KW-0560">Oxidoreductase</keyword>
<evidence type="ECO:0000313" key="6">
    <source>
        <dbReference type="Proteomes" id="UP001239215"/>
    </source>
</evidence>
<dbReference type="InterPro" id="IPR037069">
    <property type="entry name" value="AcylCoA_DH/ox_N_sf"/>
</dbReference>
<name>A0AAJ1U3I6_9ACTN</name>
<dbReference type="Gene3D" id="2.40.110.10">
    <property type="entry name" value="Butyryl-CoA Dehydrogenase, subunit A, domain 2"/>
    <property type="match status" value="1"/>
</dbReference>
<feature type="region of interest" description="Disordered" evidence="2">
    <location>
        <begin position="393"/>
        <end position="428"/>
    </location>
</feature>
<evidence type="ECO:0000313" key="5">
    <source>
        <dbReference type="EMBL" id="MDQ1105255.1"/>
    </source>
</evidence>
<dbReference type="InterPro" id="IPR013786">
    <property type="entry name" value="AcylCoA_DH/ox_N"/>
</dbReference>
<evidence type="ECO:0000259" key="4">
    <source>
        <dbReference type="Pfam" id="PF08028"/>
    </source>
</evidence>
<gene>
    <name evidence="5" type="ORF">QE405_002539</name>
</gene>
<dbReference type="GO" id="GO:0050660">
    <property type="term" value="F:flavin adenine dinucleotide binding"/>
    <property type="evidence" value="ECO:0007669"/>
    <property type="project" value="InterPro"/>
</dbReference>
<dbReference type="InterPro" id="IPR009100">
    <property type="entry name" value="AcylCoA_DH/oxidase_NM_dom_sf"/>
</dbReference>
<dbReference type="SUPFAM" id="SSF47203">
    <property type="entry name" value="Acyl-CoA dehydrogenase C-terminal domain-like"/>
    <property type="match status" value="1"/>
</dbReference>
<evidence type="ECO:0000256" key="1">
    <source>
        <dbReference type="ARBA" id="ARBA00023002"/>
    </source>
</evidence>
<dbReference type="Gene3D" id="1.20.140.10">
    <property type="entry name" value="Butyryl-CoA Dehydrogenase, subunit A, domain 3"/>
    <property type="match status" value="1"/>
</dbReference>
<dbReference type="Pfam" id="PF08028">
    <property type="entry name" value="Acyl-CoA_dh_2"/>
    <property type="match status" value="1"/>
</dbReference>
<dbReference type="Gene3D" id="1.10.540.10">
    <property type="entry name" value="Acyl-CoA dehydrogenase/oxidase, N-terminal domain"/>
    <property type="match status" value="1"/>
</dbReference>
<accession>A0AAJ1U3I6</accession>
<feature type="domain" description="Acyl-CoA dehydrogenase/oxidase N-terminal" evidence="3">
    <location>
        <begin position="41"/>
        <end position="130"/>
    </location>
</feature>
<protein>
    <submittedName>
        <fullName evidence="5">Alkylation response protein AidB-like acyl-CoA dehydrogenase</fullName>
    </submittedName>
</protein>
<dbReference type="EMBL" id="JAUTAN010000001">
    <property type="protein sequence ID" value="MDQ1105255.1"/>
    <property type="molecule type" value="Genomic_DNA"/>
</dbReference>
<dbReference type="PANTHER" id="PTHR43884:SF12">
    <property type="entry name" value="ISOVALERYL-COA DEHYDROGENASE, MITOCHONDRIAL-RELATED"/>
    <property type="match status" value="1"/>
</dbReference>
<dbReference type="GO" id="GO:0006552">
    <property type="term" value="P:L-leucine catabolic process"/>
    <property type="evidence" value="ECO:0007669"/>
    <property type="project" value="TreeGrafter"/>
</dbReference>
<dbReference type="InterPro" id="IPR046373">
    <property type="entry name" value="Acyl-CoA_Oxase/DH_mid-dom_sf"/>
</dbReference>
<dbReference type="InterPro" id="IPR013107">
    <property type="entry name" value="Acyl-CoA_DH_C"/>
</dbReference>
<sequence>MTVDGPRTIPDGTRTGAAGQPRTLAAALPRIRAVLADLAVGAGERDLRREHPYAGVRALADAGFGRLRVPAEHGGFDVDLPTLVGLLVEAGQADSNLPQIWRGHFTATEILRQEVDAEARRHWFAAIADGAVFGNAQSEPSTVPGAEPTTTRVRVAADGARLVSGRKFYSTGARFADYVRAAVVHDDDRRGFVVVPARHPGVTHVDDWDGVGQRQTGSGTTLFDDVPVEPHGDVGGFREALRGLDSFVQLVHLANLVGIARDVLAETTAVVRSRTRTSLHALSQDATSDPEVLGVVGRIHTRVLTAEGLLRTAVEALEEAHAVGEEAAYSAAYVVTSSAQVGVIEAVLDAATTAFDAGGSSAVREQVHLDRHWRNARTLASHNPVVHKPRIVGDHVVNGRTPEPGYYRDRRSLDDADAPVDRSQEGAL</sequence>
<dbReference type="PIRSF" id="PIRSF016578">
    <property type="entry name" value="HsaA"/>
    <property type="match status" value="1"/>
</dbReference>
<proteinExistence type="predicted"/>
<evidence type="ECO:0000256" key="2">
    <source>
        <dbReference type="SAM" id="MobiDB-lite"/>
    </source>
</evidence>
<dbReference type="PANTHER" id="PTHR43884">
    <property type="entry name" value="ACYL-COA DEHYDROGENASE"/>
    <property type="match status" value="1"/>
</dbReference>
<reference evidence="5" key="1">
    <citation type="submission" date="2023-07" db="EMBL/GenBank/DDBJ databases">
        <title>Functional and genomic diversity of the sorghum phyllosphere microbiome.</title>
        <authorList>
            <person name="Shade A."/>
        </authorList>
    </citation>
    <scope>NUCLEOTIDE SEQUENCE</scope>
    <source>
        <strain evidence="5">SORGH_AS_1067</strain>
    </source>
</reference>
<dbReference type="SUPFAM" id="SSF56645">
    <property type="entry name" value="Acyl-CoA dehydrogenase NM domain-like"/>
    <property type="match status" value="1"/>
</dbReference>
<evidence type="ECO:0000259" key="3">
    <source>
        <dbReference type="Pfam" id="PF02771"/>
    </source>
</evidence>